<dbReference type="AlphaFoldDB" id="A0AAN6JKF4"/>
<evidence type="ECO:0000313" key="3">
    <source>
        <dbReference type="EMBL" id="KAK0530767.1"/>
    </source>
</evidence>
<protein>
    <recommendedName>
        <fullName evidence="2">WIBG Mago-binding domain-containing protein</fullName>
    </recommendedName>
</protein>
<evidence type="ECO:0000259" key="2">
    <source>
        <dbReference type="SMART" id="SM01273"/>
    </source>
</evidence>
<dbReference type="PANTHER" id="PTHR22959:SF0">
    <property type="entry name" value="PARTNER OF Y14 AND MAGO"/>
    <property type="match status" value="1"/>
</dbReference>
<feature type="compositionally biased region" description="Basic residues" evidence="1">
    <location>
        <begin position="104"/>
        <end position="114"/>
    </location>
</feature>
<comment type="caution">
    <text evidence="3">The sequence shown here is derived from an EMBL/GenBank/DDBJ whole genome shotgun (WGS) entry which is preliminary data.</text>
</comment>
<dbReference type="SMART" id="SM01273">
    <property type="entry name" value="Mago-bind"/>
    <property type="match status" value="1"/>
</dbReference>
<dbReference type="SUPFAM" id="SSF101931">
    <property type="entry name" value="Pym (Within the bgcn gene intron protein, WIBG), N-terminal domain"/>
    <property type="match status" value="1"/>
</dbReference>
<evidence type="ECO:0000256" key="1">
    <source>
        <dbReference type="SAM" id="MobiDB-lite"/>
    </source>
</evidence>
<feature type="compositionally biased region" description="Acidic residues" evidence="1">
    <location>
        <begin position="130"/>
        <end position="153"/>
    </location>
</feature>
<dbReference type="PANTHER" id="PTHR22959">
    <property type="entry name" value="PYM PROTEIN"/>
    <property type="match status" value="1"/>
</dbReference>
<dbReference type="Pfam" id="PF09282">
    <property type="entry name" value="Mago-bind"/>
    <property type="match status" value="1"/>
</dbReference>
<evidence type="ECO:0000313" key="4">
    <source>
        <dbReference type="Proteomes" id="UP001176521"/>
    </source>
</evidence>
<dbReference type="GO" id="GO:0005737">
    <property type="term" value="C:cytoplasm"/>
    <property type="evidence" value="ECO:0007669"/>
    <property type="project" value="TreeGrafter"/>
</dbReference>
<feature type="compositionally biased region" description="Low complexity" evidence="1">
    <location>
        <begin position="89"/>
        <end position="103"/>
    </location>
</feature>
<name>A0AAN6JKF4_9BASI</name>
<dbReference type="GO" id="GO:0035145">
    <property type="term" value="C:exon-exon junction complex"/>
    <property type="evidence" value="ECO:0007669"/>
    <property type="project" value="TreeGrafter"/>
</dbReference>
<organism evidence="3 4">
    <name type="scientific">Tilletia horrida</name>
    <dbReference type="NCBI Taxonomy" id="155126"/>
    <lineage>
        <taxon>Eukaryota</taxon>
        <taxon>Fungi</taxon>
        <taxon>Dikarya</taxon>
        <taxon>Basidiomycota</taxon>
        <taxon>Ustilaginomycotina</taxon>
        <taxon>Exobasidiomycetes</taxon>
        <taxon>Tilletiales</taxon>
        <taxon>Tilletiaceae</taxon>
        <taxon>Tilletia</taxon>
    </lineage>
</organism>
<reference evidence="3" key="1">
    <citation type="journal article" date="2023" name="PhytoFront">
        <title>Draft Genome Resources of Seven Strains of Tilletia horrida, Causal Agent of Kernel Smut of Rice.</title>
        <authorList>
            <person name="Khanal S."/>
            <person name="Antony Babu S."/>
            <person name="Zhou X.G."/>
        </authorList>
    </citation>
    <scope>NUCLEOTIDE SEQUENCE</scope>
    <source>
        <strain evidence="3">TX3</strain>
    </source>
</reference>
<dbReference type="InterPro" id="IPR036348">
    <property type="entry name" value="WIBG_N_sf"/>
</dbReference>
<dbReference type="GO" id="GO:0003723">
    <property type="term" value="F:RNA binding"/>
    <property type="evidence" value="ECO:0007669"/>
    <property type="project" value="TreeGrafter"/>
</dbReference>
<feature type="domain" description="WIBG Mago-binding" evidence="2">
    <location>
        <begin position="22"/>
        <end position="48"/>
    </location>
</feature>
<dbReference type="InterPro" id="IPR015362">
    <property type="entry name" value="WIBG_mago-bd"/>
</dbReference>
<feature type="compositionally biased region" description="Low complexity" evidence="1">
    <location>
        <begin position="71"/>
        <end position="82"/>
    </location>
</feature>
<proteinExistence type="predicted"/>
<dbReference type="InterPro" id="IPR039333">
    <property type="entry name" value="PYM1"/>
</dbReference>
<keyword evidence="4" id="KW-1185">Reference proteome</keyword>
<sequence length="271" mass="27487">MSRPPLFPAVSAAGIIQDPNTQQRIIPASVRADGSVRKERRIKPGFTPQEDVTRFRSSRQLAAANSRRIVPGSGIPGAAGPSTHISIPSSASAGSSASAALSKAAKKNAKRKAARAAGGGGSGAAGDRTFDDEDGDEDGEEEDVPDAWDEEEPAPSAGRPQAASASQGSAPEAAEPSKPEPAQASSSRGTESASAVVPPAAEAESGGAEEASSGAAVDPAKRAKALAKKIRAAETLRERAHSGETLLPEQQAKVDSIDALTAELASLEIKD</sequence>
<gene>
    <name evidence="3" type="ORF">OC842_003827</name>
</gene>
<accession>A0AAN6JKF4</accession>
<dbReference type="GO" id="GO:1903259">
    <property type="term" value="P:exon-exon junction complex disassembly"/>
    <property type="evidence" value="ECO:0007669"/>
    <property type="project" value="InterPro"/>
</dbReference>
<feature type="region of interest" description="Disordered" evidence="1">
    <location>
        <begin position="31"/>
        <end position="227"/>
    </location>
</feature>
<feature type="compositionally biased region" description="Low complexity" evidence="1">
    <location>
        <begin position="154"/>
        <end position="216"/>
    </location>
</feature>
<dbReference type="EMBL" id="JAPDMQ010000205">
    <property type="protein sequence ID" value="KAK0530767.1"/>
    <property type="molecule type" value="Genomic_DNA"/>
</dbReference>
<dbReference type="Proteomes" id="UP001176521">
    <property type="component" value="Unassembled WGS sequence"/>
</dbReference>